<gene>
    <name evidence="3" type="ORF">ZOSMA_129G00170</name>
</gene>
<accession>A0A0K9Q1T7</accession>
<comment type="caution">
    <text evidence="3">The sequence shown here is derived from an EMBL/GenBank/DDBJ whole genome shotgun (WGS) entry which is preliminary data.</text>
</comment>
<dbReference type="Proteomes" id="UP000036987">
    <property type="component" value="Unassembled WGS sequence"/>
</dbReference>
<feature type="compositionally biased region" description="Acidic residues" evidence="1">
    <location>
        <begin position="78"/>
        <end position="94"/>
    </location>
</feature>
<keyword evidence="2" id="KW-1133">Transmembrane helix</keyword>
<reference evidence="4" key="1">
    <citation type="journal article" date="2016" name="Nature">
        <title>The genome of the seagrass Zostera marina reveals angiosperm adaptation to the sea.</title>
        <authorList>
            <person name="Olsen J.L."/>
            <person name="Rouze P."/>
            <person name="Verhelst B."/>
            <person name="Lin Y.-C."/>
            <person name="Bayer T."/>
            <person name="Collen J."/>
            <person name="Dattolo E."/>
            <person name="De Paoli E."/>
            <person name="Dittami S."/>
            <person name="Maumus F."/>
            <person name="Michel G."/>
            <person name="Kersting A."/>
            <person name="Lauritano C."/>
            <person name="Lohaus R."/>
            <person name="Toepel M."/>
            <person name="Tonon T."/>
            <person name="Vanneste K."/>
            <person name="Amirebrahimi M."/>
            <person name="Brakel J."/>
            <person name="Bostroem C."/>
            <person name="Chovatia M."/>
            <person name="Grimwood J."/>
            <person name="Jenkins J.W."/>
            <person name="Jueterbock A."/>
            <person name="Mraz A."/>
            <person name="Stam W.T."/>
            <person name="Tice H."/>
            <person name="Bornberg-Bauer E."/>
            <person name="Green P.J."/>
            <person name="Pearson G.A."/>
            <person name="Procaccini G."/>
            <person name="Duarte C.M."/>
            <person name="Schmutz J."/>
            <person name="Reusch T.B.H."/>
            <person name="Van de Peer Y."/>
        </authorList>
    </citation>
    <scope>NUCLEOTIDE SEQUENCE [LARGE SCALE GENOMIC DNA]</scope>
    <source>
        <strain evidence="4">cv. Finnish</strain>
    </source>
</reference>
<organism evidence="3 4">
    <name type="scientific">Zostera marina</name>
    <name type="common">Eelgrass</name>
    <dbReference type="NCBI Taxonomy" id="29655"/>
    <lineage>
        <taxon>Eukaryota</taxon>
        <taxon>Viridiplantae</taxon>
        <taxon>Streptophyta</taxon>
        <taxon>Embryophyta</taxon>
        <taxon>Tracheophyta</taxon>
        <taxon>Spermatophyta</taxon>
        <taxon>Magnoliopsida</taxon>
        <taxon>Liliopsida</taxon>
        <taxon>Zosteraceae</taxon>
        <taxon>Zostera</taxon>
    </lineage>
</organism>
<dbReference type="AlphaFoldDB" id="A0A0K9Q1T7"/>
<keyword evidence="2" id="KW-0812">Transmembrane</keyword>
<evidence type="ECO:0000256" key="1">
    <source>
        <dbReference type="SAM" id="MobiDB-lite"/>
    </source>
</evidence>
<evidence type="ECO:0000313" key="4">
    <source>
        <dbReference type="Proteomes" id="UP000036987"/>
    </source>
</evidence>
<proteinExistence type="predicted"/>
<keyword evidence="2" id="KW-0472">Membrane</keyword>
<feature type="region of interest" description="Disordered" evidence="1">
    <location>
        <begin position="72"/>
        <end position="100"/>
    </location>
</feature>
<evidence type="ECO:0000313" key="3">
    <source>
        <dbReference type="EMBL" id="KMZ74425.1"/>
    </source>
</evidence>
<sequence>MEMEMESHSVVSQLIEISNLLAWGSAVLTAIVAFASLVRFAGIRNLFYQLLPTNSGIPESVFSYEDDDTWSSYTSSSDAEDDGDEISVDEDDIETSSSSSSMVADEEWKWTNRLCLGLSEIGGGRDVVVRSWEQQQQDDVEEVAIIERRKKIGLGWDNPIVSAWGEGGNLVRKRHIGNTYSVDLGSLSSTMVDDIGGSIEDAVIEWCLNAASYLPLLSPNNRCQGQ</sequence>
<evidence type="ECO:0000256" key="2">
    <source>
        <dbReference type="SAM" id="Phobius"/>
    </source>
</evidence>
<name>A0A0K9Q1T7_ZOSMR</name>
<dbReference type="EMBL" id="LFYR01000337">
    <property type="protein sequence ID" value="KMZ74425.1"/>
    <property type="molecule type" value="Genomic_DNA"/>
</dbReference>
<protein>
    <submittedName>
        <fullName evidence="3">Uncharacterized protein</fullName>
    </submittedName>
</protein>
<feature type="transmembrane region" description="Helical" evidence="2">
    <location>
        <begin position="20"/>
        <end position="41"/>
    </location>
</feature>
<keyword evidence="4" id="KW-1185">Reference proteome</keyword>